<name>A0AAE0L2N8_9CHLO</name>
<sequence>MFEGISKAGAFRFSICFCFLCFGLVVPRAPTSLTFRSTQESRNKQGCDADCRTAAPELKESQPDVIDPHGKLLEEKELLPEIRPSEEIVEKSRENEVELQCSLFQDGQDESMQGEGSSVEATNPSVRAKISSMGFLNPLCELPAPWTRPLVVTISTTLQRIKLVRESLLGILSQTLKPDEVWLHISGFSSGAGLAGLPLSLQQVIATYSQIRVLKENSNSTSALQLALQEAWRRDIKFQAQAALVAVADDAFHHPDVLCLLVKGHLEHPREALGLRGFRFPGVPTVEKGRAHSTICSANKPPDHAIPAVSDAHQGPSTSVHYLYQDSAVLLQPFFLDKSACSQAECTPTAQGLLTDQEDLWMSFHLWRKDIPRRLLHWNVAEHEGCPSLWRQTSEDPMARDVETLESQYAGIDGAWQALKMLMHCDTAGEWGCPQLSGMKKPNHTISDKDPSLLLANDPYRSTMKTPAPPRPGTKNVTKFKMSQLGVPKVLKKSTATRKVKTRNDGTSEVKYTIRSHIKHGNKKRVKQVKQQHRAMIQKLRQMP</sequence>
<evidence type="ECO:0000313" key="1">
    <source>
        <dbReference type="EMBL" id="KAK3269823.1"/>
    </source>
</evidence>
<accession>A0AAE0L2N8</accession>
<dbReference type="EMBL" id="LGRX02010718">
    <property type="protein sequence ID" value="KAK3269823.1"/>
    <property type="molecule type" value="Genomic_DNA"/>
</dbReference>
<reference evidence="1 2" key="1">
    <citation type="journal article" date="2015" name="Genome Biol. Evol.">
        <title>Comparative Genomics of a Bacterivorous Green Alga Reveals Evolutionary Causalities and Consequences of Phago-Mixotrophic Mode of Nutrition.</title>
        <authorList>
            <person name="Burns J.A."/>
            <person name="Paasch A."/>
            <person name="Narechania A."/>
            <person name="Kim E."/>
        </authorList>
    </citation>
    <scope>NUCLEOTIDE SEQUENCE [LARGE SCALE GENOMIC DNA]</scope>
    <source>
        <strain evidence="1 2">PLY_AMNH</strain>
    </source>
</reference>
<protein>
    <submittedName>
        <fullName evidence="1">Uncharacterized protein</fullName>
    </submittedName>
</protein>
<comment type="caution">
    <text evidence="1">The sequence shown here is derived from an EMBL/GenBank/DDBJ whole genome shotgun (WGS) entry which is preliminary data.</text>
</comment>
<keyword evidence="2" id="KW-1185">Reference proteome</keyword>
<organism evidence="1 2">
    <name type="scientific">Cymbomonas tetramitiformis</name>
    <dbReference type="NCBI Taxonomy" id="36881"/>
    <lineage>
        <taxon>Eukaryota</taxon>
        <taxon>Viridiplantae</taxon>
        <taxon>Chlorophyta</taxon>
        <taxon>Pyramimonadophyceae</taxon>
        <taxon>Pyramimonadales</taxon>
        <taxon>Pyramimonadaceae</taxon>
        <taxon>Cymbomonas</taxon>
    </lineage>
</organism>
<evidence type="ECO:0000313" key="2">
    <source>
        <dbReference type="Proteomes" id="UP001190700"/>
    </source>
</evidence>
<dbReference type="AlphaFoldDB" id="A0AAE0L2N8"/>
<gene>
    <name evidence="1" type="ORF">CYMTET_21750</name>
</gene>
<dbReference type="Proteomes" id="UP001190700">
    <property type="component" value="Unassembled WGS sequence"/>
</dbReference>
<proteinExistence type="predicted"/>